<reference evidence="1" key="3">
    <citation type="submission" date="2022-06" db="UniProtKB">
        <authorList>
            <consortium name="EnsemblPlants"/>
        </authorList>
    </citation>
    <scope>IDENTIFICATION</scope>
</reference>
<dbReference type="EnsemblPlants" id="TuG1812G0600002511.01.T01">
    <property type="protein sequence ID" value="TuG1812G0600002511.01.T01.cds323777"/>
    <property type="gene ID" value="TuG1812G0600002511.01"/>
</dbReference>
<evidence type="ECO:0000313" key="2">
    <source>
        <dbReference type="Proteomes" id="UP000015106"/>
    </source>
</evidence>
<sequence>MSINALFGCTSESTLRDGWAPLKGLILGWCSKQILDGRSSQTPWSGRCPLRDQTTETLSDMLTECPFVRQVWHEVLSPLSLQATGRQSGKTCNSWFEQAATCAGEGKLRGARSLNILLTMWRAEKRLWS</sequence>
<proteinExistence type="predicted"/>
<organism evidence="1 2">
    <name type="scientific">Triticum urartu</name>
    <name type="common">Red wild einkorn</name>
    <name type="synonym">Crithodium urartu</name>
    <dbReference type="NCBI Taxonomy" id="4572"/>
    <lineage>
        <taxon>Eukaryota</taxon>
        <taxon>Viridiplantae</taxon>
        <taxon>Streptophyta</taxon>
        <taxon>Embryophyta</taxon>
        <taxon>Tracheophyta</taxon>
        <taxon>Spermatophyta</taxon>
        <taxon>Magnoliopsida</taxon>
        <taxon>Liliopsida</taxon>
        <taxon>Poales</taxon>
        <taxon>Poaceae</taxon>
        <taxon>BOP clade</taxon>
        <taxon>Pooideae</taxon>
        <taxon>Triticodae</taxon>
        <taxon>Triticeae</taxon>
        <taxon>Triticinae</taxon>
        <taxon>Triticum</taxon>
    </lineage>
</organism>
<accession>A0A8R7UXT7</accession>
<protein>
    <recommendedName>
        <fullName evidence="3">Reverse transcriptase zinc-binding domain-containing protein</fullName>
    </recommendedName>
</protein>
<dbReference type="Gramene" id="TuG1812G0600002511.01.T01">
    <property type="protein sequence ID" value="TuG1812G0600002511.01.T01.cds323777"/>
    <property type="gene ID" value="TuG1812G0600002511.01"/>
</dbReference>
<reference evidence="1" key="2">
    <citation type="submission" date="2018-03" db="EMBL/GenBank/DDBJ databases">
        <title>The Triticum urartu genome reveals the dynamic nature of wheat genome evolution.</title>
        <authorList>
            <person name="Ling H."/>
            <person name="Ma B."/>
            <person name="Shi X."/>
            <person name="Liu H."/>
            <person name="Dong L."/>
            <person name="Sun H."/>
            <person name="Cao Y."/>
            <person name="Gao Q."/>
            <person name="Zheng S."/>
            <person name="Li Y."/>
            <person name="Yu Y."/>
            <person name="Du H."/>
            <person name="Qi M."/>
            <person name="Li Y."/>
            <person name="Yu H."/>
            <person name="Cui Y."/>
            <person name="Wang N."/>
            <person name="Chen C."/>
            <person name="Wu H."/>
            <person name="Zhao Y."/>
            <person name="Zhang J."/>
            <person name="Li Y."/>
            <person name="Zhou W."/>
            <person name="Zhang B."/>
            <person name="Hu W."/>
            <person name="Eijk M."/>
            <person name="Tang J."/>
            <person name="Witsenboer H."/>
            <person name="Zhao S."/>
            <person name="Li Z."/>
            <person name="Zhang A."/>
            <person name="Wang D."/>
            <person name="Liang C."/>
        </authorList>
    </citation>
    <scope>NUCLEOTIDE SEQUENCE [LARGE SCALE GENOMIC DNA]</scope>
    <source>
        <strain evidence="1">cv. G1812</strain>
    </source>
</reference>
<name>A0A8R7UXT7_TRIUA</name>
<reference evidence="2" key="1">
    <citation type="journal article" date="2013" name="Nature">
        <title>Draft genome of the wheat A-genome progenitor Triticum urartu.</title>
        <authorList>
            <person name="Ling H.Q."/>
            <person name="Zhao S."/>
            <person name="Liu D."/>
            <person name="Wang J."/>
            <person name="Sun H."/>
            <person name="Zhang C."/>
            <person name="Fan H."/>
            <person name="Li D."/>
            <person name="Dong L."/>
            <person name="Tao Y."/>
            <person name="Gao C."/>
            <person name="Wu H."/>
            <person name="Li Y."/>
            <person name="Cui Y."/>
            <person name="Guo X."/>
            <person name="Zheng S."/>
            <person name="Wang B."/>
            <person name="Yu K."/>
            <person name="Liang Q."/>
            <person name="Yang W."/>
            <person name="Lou X."/>
            <person name="Chen J."/>
            <person name="Feng M."/>
            <person name="Jian J."/>
            <person name="Zhang X."/>
            <person name="Luo G."/>
            <person name="Jiang Y."/>
            <person name="Liu J."/>
            <person name="Wang Z."/>
            <person name="Sha Y."/>
            <person name="Zhang B."/>
            <person name="Wu H."/>
            <person name="Tang D."/>
            <person name="Shen Q."/>
            <person name="Xue P."/>
            <person name="Zou S."/>
            <person name="Wang X."/>
            <person name="Liu X."/>
            <person name="Wang F."/>
            <person name="Yang Y."/>
            <person name="An X."/>
            <person name="Dong Z."/>
            <person name="Zhang K."/>
            <person name="Zhang X."/>
            <person name="Luo M.C."/>
            <person name="Dvorak J."/>
            <person name="Tong Y."/>
            <person name="Wang J."/>
            <person name="Yang H."/>
            <person name="Li Z."/>
            <person name="Wang D."/>
            <person name="Zhang A."/>
            <person name="Wang J."/>
        </authorList>
    </citation>
    <scope>NUCLEOTIDE SEQUENCE</scope>
    <source>
        <strain evidence="2">cv. G1812</strain>
    </source>
</reference>
<evidence type="ECO:0008006" key="3">
    <source>
        <dbReference type="Google" id="ProtNLM"/>
    </source>
</evidence>
<dbReference type="Proteomes" id="UP000015106">
    <property type="component" value="Chromosome 6"/>
</dbReference>
<keyword evidence="2" id="KW-1185">Reference proteome</keyword>
<dbReference type="AlphaFoldDB" id="A0A8R7UXT7"/>
<evidence type="ECO:0000313" key="1">
    <source>
        <dbReference type="EnsemblPlants" id="TuG1812G0600002511.01.T01.cds323777"/>
    </source>
</evidence>